<protein>
    <submittedName>
        <fullName evidence="1">Uncharacterized protein</fullName>
    </submittedName>
</protein>
<evidence type="ECO:0000313" key="2">
    <source>
        <dbReference type="Proteomes" id="UP000029590"/>
    </source>
</evidence>
<reference evidence="1 2" key="1">
    <citation type="submission" date="2014-04" db="EMBL/GenBank/DDBJ databases">
        <authorList>
            <person name="Bishop-Lilly K.A."/>
            <person name="Broomall S.M."/>
            <person name="Chain P.S."/>
            <person name="Chertkov O."/>
            <person name="Coyne S.R."/>
            <person name="Daligault H.E."/>
            <person name="Davenport K.W."/>
            <person name="Erkkila T."/>
            <person name="Frey K.G."/>
            <person name="Gibbons H.S."/>
            <person name="Gu W."/>
            <person name="Jaissle J."/>
            <person name="Johnson S.L."/>
            <person name="Koroleva G.I."/>
            <person name="Ladner J.T."/>
            <person name="Lo C.-C."/>
            <person name="Minogue T.D."/>
            <person name="Munk C."/>
            <person name="Palacios G.F."/>
            <person name="Redden C.L."/>
            <person name="Rosenzweig C.N."/>
            <person name="Scholz M.B."/>
            <person name="Teshima H."/>
            <person name="Xu Y."/>
        </authorList>
    </citation>
    <scope>NUCLEOTIDE SEQUENCE [LARGE SCALE GENOMIC DNA]</scope>
    <source>
        <strain evidence="2">gladioli</strain>
    </source>
</reference>
<proteinExistence type="predicted"/>
<dbReference type="Proteomes" id="UP000029590">
    <property type="component" value="Unassembled WGS sequence"/>
</dbReference>
<dbReference type="AlphaFoldDB" id="A0AAW3EVK6"/>
<name>A0AAW3EVK6_BURGA</name>
<sequence length="32" mass="3531">MTNGKPISTFPSFGGNDLFAATYQSLRWGRLP</sequence>
<organism evidence="1 2">
    <name type="scientific">Burkholderia gladioli</name>
    <name type="common">Pseudomonas marginata</name>
    <name type="synonym">Phytomonas marginata</name>
    <dbReference type="NCBI Taxonomy" id="28095"/>
    <lineage>
        <taxon>Bacteria</taxon>
        <taxon>Pseudomonadati</taxon>
        <taxon>Pseudomonadota</taxon>
        <taxon>Betaproteobacteria</taxon>
        <taxon>Burkholderiales</taxon>
        <taxon>Burkholderiaceae</taxon>
        <taxon>Burkholderia</taxon>
    </lineage>
</organism>
<gene>
    <name evidence="1" type="ORF">DM48_7524</name>
</gene>
<comment type="caution">
    <text evidence="1">The sequence shown here is derived from an EMBL/GenBank/DDBJ whole genome shotgun (WGS) entry which is preliminary data.</text>
</comment>
<accession>A0AAW3EVK6</accession>
<evidence type="ECO:0000313" key="1">
    <source>
        <dbReference type="EMBL" id="KGC10947.1"/>
    </source>
</evidence>
<dbReference type="EMBL" id="JPGG01000017">
    <property type="protein sequence ID" value="KGC10947.1"/>
    <property type="molecule type" value="Genomic_DNA"/>
</dbReference>